<sequence>MNRIVSSPVIRSPSLLPRPQPRRRKTLTQPFPPRLVLLLRALLVLLVLWAEVLSFRVAASWRCGFDDAPSVKGRVWDGSIPDRGGGGGGGGSRDTSRGHAAARGWTTDDRWKVTAEANHPAGTPFHVLVVADPQLLDMRSYPGRNRFLKWIGIKMTDLYARKSWKAVSRLSRGKSGGKVDAVVWLGDLLDSGTEMVDRKEHLKYVHRFHRNFPLPRASTSFFSTLSRNAHAASSHHLIPPIPSILVPGNHDLGLHSASSSLASYARERFNEAFGPTWGEREWNGWSIVWVDAMALLEPEFVDGGIGSEYSEMKQWIEDLGDGPISQPRILLTHIPLYRPEGTSCGRMREASRPIRQGTGRNYQNELDERTTKWLMDRIRPSLVYSGDDHDSCVYATGFTSPLDGRTPVTETTVKAFSMAMGVQYPGYHLLSLYAPLPPSDYPADLASSDTPVSYTYTQTNCTLPDQIGTYLHLYLPLAACFFVFLFVPKLAAAIRAYFQRKKHRRAASARTNGLPSTGAGTNEGGSRGGGKGGRAGHFRTLSQKLANLAGGGTAARRATTAEEDADVDDAESQFPALLGGVSHLDASPYSNTGVSESDSDLDDYDGRGGTSNGGGGGGGGGSILPTSMRNSPIGTPARGMSEKGANGRGGQHVRRVSRVWLWEGSSSRPGSPRDSMSLGSHSVRSGGPFAGASLFGRVSHLLSRLVDRLISNSLLSPMYRRFVRPIWRSTRSTWRKVAAPLASVAGGHVGGPVGQALAEAIRDLSEIAWPAVTLWCVHVLWYLW</sequence>
<proteinExistence type="predicted"/>
<dbReference type="Proteomes" id="UP000237144">
    <property type="component" value="Unassembled WGS sequence"/>
</dbReference>
<evidence type="ECO:0000256" key="3">
    <source>
        <dbReference type="ARBA" id="ARBA00022989"/>
    </source>
</evidence>
<feature type="region of interest" description="Disordered" evidence="5">
    <location>
        <begin position="76"/>
        <end position="104"/>
    </location>
</feature>
<dbReference type="OrthoDB" id="5977743at2759"/>
<evidence type="ECO:0000256" key="2">
    <source>
        <dbReference type="ARBA" id="ARBA00022692"/>
    </source>
</evidence>
<accession>A0A2S5BH13</accession>
<reference evidence="8 9" key="1">
    <citation type="journal article" date="2018" name="Front. Microbiol.">
        <title>Prospects for Fungal Bioremediation of Acidic Radioactive Waste Sites: Characterization and Genome Sequence of Rhodotorula taiwanensis MD1149.</title>
        <authorList>
            <person name="Tkavc R."/>
            <person name="Matrosova V.Y."/>
            <person name="Grichenko O.E."/>
            <person name="Gostincar C."/>
            <person name="Volpe R.P."/>
            <person name="Klimenkova P."/>
            <person name="Gaidamakova E.K."/>
            <person name="Zhou C.E."/>
            <person name="Stewart B.J."/>
            <person name="Lyman M.G."/>
            <person name="Malfatti S.A."/>
            <person name="Rubinfeld B."/>
            <person name="Courtot M."/>
            <person name="Singh J."/>
            <person name="Dalgard C.L."/>
            <person name="Hamilton T."/>
            <person name="Frey K.G."/>
            <person name="Gunde-Cimerman N."/>
            <person name="Dugan L."/>
            <person name="Daly M.J."/>
        </authorList>
    </citation>
    <scope>NUCLEOTIDE SEQUENCE [LARGE SCALE GENOMIC DNA]</scope>
    <source>
        <strain evidence="8 9">MD1149</strain>
    </source>
</reference>
<evidence type="ECO:0000256" key="5">
    <source>
        <dbReference type="SAM" id="MobiDB-lite"/>
    </source>
</evidence>
<dbReference type="SUPFAM" id="SSF56300">
    <property type="entry name" value="Metallo-dependent phosphatases"/>
    <property type="match status" value="1"/>
</dbReference>
<feature type="region of interest" description="Disordered" evidence="5">
    <location>
        <begin position="581"/>
        <end position="650"/>
    </location>
</feature>
<keyword evidence="4 6" id="KW-0472">Membrane</keyword>
<keyword evidence="3 6" id="KW-1133">Transmembrane helix</keyword>
<evidence type="ECO:0000256" key="4">
    <source>
        <dbReference type="ARBA" id="ARBA00023136"/>
    </source>
</evidence>
<dbReference type="GO" id="GO:0005783">
    <property type="term" value="C:endoplasmic reticulum"/>
    <property type="evidence" value="ECO:0007669"/>
    <property type="project" value="TreeGrafter"/>
</dbReference>
<keyword evidence="9" id="KW-1185">Reference proteome</keyword>
<evidence type="ECO:0000256" key="1">
    <source>
        <dbReference type="ARBA" id="ARBA00004141"/>
    </source>
</evidence>
<dbReference type="GO" id="GO:0016020">
    <property type="term" value="C:membrane"/>
    <property type="evidence" value="ECO:0007669"/>
    <property type="project" value="UniProtKB-SubCell"/>
</dbReference>
<dbReference type="GO" id="GO:0016787">
    <property type="term" value="F:hydrolase activity"/>
    <property type="evidence" value="ECO:0007669"/>
    <property type="project" value="InterPro"/>
</dbReference>
<dbReference type="Pfam" id="PF00149">
    <property type="entry name" value="Metallophos"/>
    <property type="match status" value="1"/>
</dbReference>
<keyword evidence="2 6" id="KW-0812">Transmembrane</keyword>
<evidence type="ECO:0000313" key="9">
    <source>
        <dbReference type="Proteomes" id="UP000237144"/>
    </source>
</evidence>
<dbReference type="AlphaFoldDB" id="A0A2S5BH13"/>
<dbReference type="InterPro" id="IPR033308">
    <property type="entry name" value="PGAP5/Cdc1/Ted1"/>
</dbReference>
<evidence type="ECO:0000256" key="6">
    <source>
        <dbReference type="SAM" id="Phobius"/>
    </source>
</evidence>
<dbReference type="InterPro" id="IPR004843">
    <property type="entry name" value="Calcineurin-like_PHP"/>
</dbReference>
<comment type="subcellular location">
    <subcellularLocation>
        <location evidence="1">Membrane</location>
        <topology evidence="1">Multi-pass membrane protein</topology>
    </subcellularLocation>
</comment>
<dbReference type="InterPro" id="IPR029052">
    <property type="entry name" value="Metallo-depent_PP-like"/>
</dbReference>
<feature type="region of interest" description="Disordered" evidence="5">
    <location>
        <begin position="1"/>
        <end position="27"/>
    </location>
</feature>
<dbReference type="EMBL" id="PJQD01000008">
    <property type="protein sequence ID" value="POY76068.1"/>
    <property type="molecule type" value="Genomic_DNA"/>
</dbReference>
<gene>
    <name evidence="8" type="ORF">BMF94_0791</name>
</gene>
<dbReference type="GO" id="GO:0006506">
    <property type="term" value="P:GPI anchor biosynthetic process"/>
    <property type="evidence" value="ECO:0007669"/>
    <property type="project" value="InterPro"/>
</dbReference>
<evidence type="ECO:0000313" key="8">
    <source>
        <dbReference type="EMBL" id="POY76068.1"/>
    </source>
</evidence>
<feature type="region of interest" description="Disordered" evidence="5">
    <location>
        <begin position="507"/>
        <end position="537"/>
    </location>
</feature>
<name>A0A2S5BH13_9BASI</name>
<feature type="compositionally biased region" description="Gly residues" evidence="5">
    <location>
        <begin position="521"/>
        <end position="535"/>
    </location>
</feature>
<dbReference type="STRING" id="741276.A0A2S5BH13"/>
<feature type="region of interest" description="Disordered" evidence="5">
    <location>
        <begin position="549"/>
        <end position="569"/>
    </location>
</feature>
<protein>
    <submittedName>
        <fullName evidence="8">Calcineurin family phosphoesterase</fullName>
    </submittedName>
</protein>
<feature type="domain" description="Calcineurin-like phosphoesterase" evidence="7">
    <location>
        <begin position="126"/>
        <end position="389"/>
    </location>
</feature>
<dbReference type="Gene3D" id="3.60.21.10">
    <property type="match status" value="1"/>
</dbReference>
<comment type="caution">
    <text evidence="8">The sequence shown here is derived from an EMBL/GenBank/DDBJ whole genome shotgun (WGS) entry which is preliminary data.</text>
</comment>
<feature type="compositionally biased region" description="Polar residues" evidence="5">
    <location>
        <begin position="624"/>
        <end position="633"/>
    </location>
</feature>
<dbReference type="PANTHER" id="PTHR13315:SF4">
    <property type="entry name" value="METALLOPHOSPHOESTERASE, ISOFORM E"/>
    <property type="match status" value="1"/>
</dbReference>
<feature type="compositionally biased region" description="Gly residues" evidence="5">
    <location>
        <begin position="607"/>
        <end position="622"/>
    </location>
</feature>
<feature type="transmembrane region" description="Helical" evidence="6">
    <location>
        <begin position="473"/>
        <end position="498"/>
    </location>
</feature>
<organism evidence="8 9">
    <name type="scientific">Rhodotorula taiwanensis</name>
    <dbReference type="NCBI Taxonomy" id="741276"/>
    <lineage>
        <taxon>Eukaryota</taxon>
        <taxon>Fungi</taxon>
        <taxon>Dikarya</taxon>
        <taxon>Basidiomycota</taxon>
        <taxon>Pucciniomycotina</taxon>
        <taxon>Microbotryomycetes</taxon>
        <taxon>Sporidiobolales</taxon>
        <taxon>Sporidiobolaceae</taxon>
        <taxon>Rhodotorula</taxon>
    </lineage>
</organism>
<feature type="compositionally biased region" description="Gly residues" evidence="5">
    <location>
        <begin position="83"/>
        <end position="92"/>
    </location>
</feature>
<evidence type="ECO:0000259" key="7">
    <source>
        <dbReference type="Pfam" id="PF00149"/>
    </source>
</evidence>
<dbReference type="PANTHER" id="PTHR13315">
    <property type="entry name" value="METALLO PHOSPHOESTERASE RELATED"/>
    <property type="match status" value="1"/>
</dbReference>